<sequence>MLDSCDEEQSKNEFGSDCDEAKPACEYCVATNRHCEYLTDSTPTEAHEQFTGTASGINGSNLDSVSSQKLSLTGAAVFLYNSLATQMNLTRFEYRLLRFFNDACIPLFSFDVNKEVDNIWRCLLPKEFSSLDVVRQSVFAFACLNLWDYSNVDEVLDLDKIEWSSEESELSSNNWHAFENLAVVDSGPDNIYSKTASYFSKTVEHSSNLCLLLEQLFFFSGSLIFAFLGLHPHLIMPVVDFESDPPLDILSFAGSIKKLIDEQKYQFTLLGLLIGNLTLGIFGTPVFRSAIVGQLRLELHDYYFEDGGFAEINSKTSHENEIFEEFLTMMENCFSFAIYKGYPIPIFRMLYTVPLEYAILVRARHPFALRTIFVYCCICIFGGFYMLRNSNMWMDYIRFHLVHFGPLGALENSVYYYMENKRRVNFDNFAASMQEFDSMVAYMAQHDEIRV</sequence>
<dbReference type="CDD" id="cd00067">
    <property type="entry name" value="GAL4"/>
    <property type="match status" value="1"/>
</dbReference>
<dbReference type="GO" id="GO:0001228">
    <property type="term" value="F:DNA-binding transcription activator activity, RNA polymerase II-specific"/>
    <property type="evidence" value="ECO:0007669"/>
    <property type="project" value="TreeGrafter"/>
</dbReference>
<proteinExistence type="predicted"/>
<feature type="transmembrane region" description="Helical" evidence="1">
    <location>
        <begin position="209"/>
        <end position="230"/>
    </location>
</feature>
<organism evidence="2 3">
    <name type="scientific">Sungouiella intermedia</name>
    <dbReference type="NCBI Taxonomy" id="45354"/>
    <lineage>
        <taxon>Eukaryota</taxon>
        <taxon>Fungi</taxon>
        <taxon>Dikarya</taxon>
        <taxon>Ascomycota</taxon>
        <taxon>Saccharomycotina</taxon>
        <taxon>Pichiomycetes</taxon>
        <taxon>Metschnikowiaceae</taxon>
        <taxon>Sungouiella</taxon>
    </lineage>
</organism>
<keyword evidence="3" id="KW-1185">Reference proteome</keyword>
<dbReference type="STRING" id="45354.A0A1L0B7Z2"/>
<dbReference type="GO" id="GO:0008270">
    <property type="term" value="F:zinc ion binding"/>
    <property type="evidence" value="ECO:0007669"/>
    <property type="project" value="InterPro"/>
</dbReference>
<feature type="transmembrane region" description="Helical" evidence="1">
    <location>
        <begin position="267"/>
        <end position="287"/>
    </location>
</feature>
<protein>
    <submittedName>
        <fullName evidence="2">CIC11C00000003025</fullName>
    </submittedName>
</protein>
<name>A0A1L0B7Z2_9ASCO</name>
<keyword evidence="1" id="KW-1133">Transmembrane helix</keyword>
<dbReference type="AlphaFoldDB" id="A0A1L0B7Z2"/>
<evidence type="ECO:0000313" key="2">
    <source>
        <dbReference type="EMBL" id="SGZ47037.1"/>
    </source>
</evidence>
<keyword evidence="1" id="KW-0472">Membrane</keyword>
<gene>
    <name evidence="2" type="ORF">SAMEA4029010_CIC11G00000003025</name>
</gene>
<dbReference type="PANTHER" id="PTHR47784">
    <property type="entry name" value="STEROL UPTAKE CONTROL PROTEIN 2"/>
    <property type="match status" value="1"/>
</dbReference>
<dbReference type="EMBL" id="LT635756">
    <property type="protein sequence ID" value="SGZ47037.1"/>
    <property type="molecule type" value="Genomic_DNA"/>
</dbReference>
<dbReference type="Proteomes" id="UP000182334">
    <property type="component" value="Chromosome I"/>
</dbReference>
<dbReference type="InterPro" id="IPR053157">
    <property type="entry name" value="Sterol_Uptake_Regulator"/>
</dbReference>
<evidence type="ECO:0000256" key="1">
    <source>
        <dbReference type="SAM" id="Phobius"/>
    </source>
</evidence>
<accession>A0A1L0B7Z2</accession>
<dbReference type="OrthoDB" id="3546279at2759"/>
<evidence type="ECO:0000313" key="3">
    <source>
        <dbReference type="Proteomes" id="UP000182334"/>
    </source>
</evidence>
<feature type="transmembrane region" description="Helical" evidence="1">
    <location>
        <begin position="399"/>
        <end position="418"/>
    </location>
</feature>
<dbReference type="InterPro" id="IPR001138">
    <property type="entry name" value="Zn2Cys6_DnaBD"/>
</dbReference>
<reference evidence="2 3" key="1">
    <citation type="submission" date="2016-10" db="EMBL/GenBank/DDBJ databases">
        <authorList>
            <person name="de Groot N.N."/>
        </authorList>
    </citation>
    <scope>NUCLEOTIDE SEQUENCE [LARGE SCALE GENOMIC DNA]</scope>
    <source>
        <strain evidence="2 3">CBS 141442</strain>
    </source>
</reference>
<dbReference type="PANTHER" id="PTHR47784:SF5">
    <property type="entry name" value="STEROL UPTAKE CONTROL PROTEIN 2"/>
    <property type="match status" value="1"/>
</dbReference>
<keyword evidence="1" id="KW-0812">Transmembrane</keyword>
<feature type="transmembrane region" description="Helical" evidence="1">
    <location>
        <begin position="367"/>
        <end position="387"/>
    </location>
</feature>